<dbReference type="Gene3D" id="3.40.50.300">
    <property type="entry name" value="P-loop containing nucleotide triphosphate hydrolases"/>
    <property type="match status" value="1"/>
</dbReference>
<evidence type="ECO:0000256" key="1">
    <source>
        <dbReference type="ARBA" id="ARBA00022448"/>
    </source>
</evidence>
<keyword evidence="4" id="KW-1185">Reference proteome</keyword>
<keyword evidence="1" id="KW-0813">Transport</keyword>
<evidence type="ECO:0000313" key="2">
    <source>
        <dbReference type="EMBL" id="KAE8390216.1"/>
    </source>
</evidence>
<dbReference type="EMBL" id="ML735257">
    <property type="protein sequence ID" value="KAE8390216.1"/>
    <property type="molecule type" value="Genomic_DNA"/>
</dbReference>
<proteinExistence type="predicted"/>
<dbReference type="PANTHER" id="PTHR19241">
    <property type="entry name" value="ATP-BINDING CASSETTE TRANSPORTER"/>
    <property type="match status" value="1"/>
</dbReference>
<protein>
    <submittedName>
        <fullName evidence="2">Uncharacterized protein</fullName>
    </submittedName>
</protein>
<evidence type="ECO:0000313" key="3">
    <source>
        <dbReference type="EMBL" id="KAF5857960.1"/>
    </source>
</evidence>
<dbReference type="Proteomes" id="UP000326877">
    <property type="component" value="Unassembled WGS sequence"/>
</dbReference>
<gene>
    <name evidence="2" type="ORF">BDV23DRAFT_155701</name>
    <name evidence="3" type="ORF">ETB97_005027</name>
</gene>
<sequence length="118" mass="13205">MGVSGARNTTLVDVLVTRTTMGVTSGELLVYGKPRDDSFQHKSGYAQQQDLHLSAVTVREALECSALLHQPAYVPRQERIDYITQVIKLLEMTEYADAVIGVLGYLEELWAHVDVYCF</sequence>
<name>A0A5N7C7V1_PETAA</name>
<dbReference type="OrthoDB" id="4526235at2759"/>
<reference evidence="2" key="2">
    <citation type="submission" date="2019-04" db="EMBL/GenBank/DDBJ databases">
        <title>Friends and foes A comparative genomics studyof 23 Aspergillus species from section Flavi.</title>
        <authorList>
            <consortium name="DOE Joint Genome Institute"/>
            <person name="Kjaerbolling I."/>
            <person name="Vesth T."/>
            <person name="Frisvad J.C."/>
            <person name="Nybo J.L."/>
            <person name="Theobald S."/>
            <person name="Kildgaard S."/>
            <person name="Isbrandt T."/>
            <person name="Kuo A."/>
            <person name="Sato A."/>
            <person name="Lyhne E.K."/>
            <person name="Kogle M.E."/>
            <person name="Wiebenga A."/>
            <person name="Kun R.S."/>
            <person name="Lubbers R.J."/>
            <person name="Makela M.R."/>
            <person name="Barry K."/>
            <person name="Chovatia M."/>
            <person name="Clum A."/>
            <person name="Daum C."/>
            <person name="Haridas S."/>
            <person name="He G."/>
            <person name="LaButti K."/>
            <person name="Lipzen A."/>
            <person name="Mondo S."/>
            <person name="Riley R."/>
            <person name="Salamov A."/>
            <person name="Simmons B.A."/>
            <person name="Magnuson J.K."/>
            <person name="Henrissat B."/>
            <person name="Mortensen U.H."/>
            <person name="Larsen T.O."/>
            <person name="Devries R.P."/>
            <person name="Grigoriev I.V."/>
            <person name="Machida M."/>
            <person name="Baker S.E."/>
            <person name="Andersen M.R."/>
        </authorList>
    </citation>
    <scope>NUCLEOTIDE SEQUENCE [LARGE SCALE GENOMIC DNA]</scope>
    <source>
        <strain evidence="2">IBT 14317</strain>
    </source>
</reference>
<dbReference type="Proteomes" id="UP000541154">
    <property type="component" value="Unassembled WGS sequence"/>
</dbReference>
<dbReference type="AlphaFoldDB" id="A0A5N7C7V1"/>
<reference evidence="3 4" key="1">
    <citation type="submission" date="2019-04" db="EMBL/GenBank/DDBJ databases">
        <title>Aspergillus burnettii sp. nov., novel species from soil in southeast Queensland.</title>
        <authorList>
            <person name="Gilchrist C.L.M."/>
            <person name="Pitt J.I."/>
            <person name="Lange L."/>
            <person name="Lacey H.J."/>
            <person name="Vuong D."/>
            <person name="Midgley D.J."/>
            <person name="Greenfield P."/>
            <person name="Bradbury M."/>
            <person name="Lacey E."/>
            <person name="Busk P.K."/>
            <person name="Pilgaard B."/>
            <person name="Chooi Y.H."/>
            <person name="Piggott A.M."/>
        </authorList>
    </citation>
    <scope>NUCLEOTIDE SEQUENCE [LARGE SCALE GENOMIC DNA]</scope>
    <source>
        <strain evidence="3 4">FRR 5400</strain>
    </source>
</reference>
<evidence type="ECO:0000313" key="4">
    <source>
        <dbReference type="Proteomes" id="UP000541154"/>
    </source>
</evidence>
<organism evidence="2">
    <name type="scientific">Petromyces alliaceus</name>
    <name type="common">Aspergillus alliaceus</name>
    <dbReference type="NCBI Taxonomy" id="209559"/>
    <lineage>
        <taxon>Eukaryota</taxon>
        <taxon>Fungi</taxon>
        <taxon>Dikarya</taxon>
        <taxon>Ascomycota</taxon>
        <taxon>Pezizomycotina</taxon>
        <taxon>Eurotiomycetes</taxon>
        <taxon>Eurotiomycetidae</taxon>
        <taxon>Eurotiales</taxon>
        <taxon>Aspergillaceae</taxon>
        <taxon>Aspergillus</taxon>
        <taxon>Aspergillus subgen. Circumdati</taxon>
    </lineage>
</organism>
<accession>A0A8H6A130</accession>
<dbReference type="EMBL" id="SPNV01000229">
    <property type="protein sequence ID" value="KAF5857960.1"/>
    <property type="molecule type" value="Genomic_DNA"/>
</dbReference>
<dbReference type="SUPFAM" id="SSF52540">
    <property type="entry name" value="P-loop containing nucleoside triphosphate hydrolases"/>
    <property type="match status" value="1"/>
</dbReference>
<dbReference type="InterPro" id="IPR027417">
    <property type="entry name" value="P-loop_NTPase"/>
</dbReference>
<accession>A0A5N7C7V1</accession>